<proteinExistence type="predicted"/>
<dbReference type="GeneID" id="79803553"/>
<dbReference type="Proteomes" id="UP000095409">
    <property type="component" value="Unassembled WGS sequence"/>
</dbReference>
<accession>A0A174CTU4</accession>
<reference evidence="2 3" key="1">
    <citation type="submission" date="2015-09" db="EMBL/GenBank/DDBJ databases">
        <authorList>
            <consortium name="Pathogen Informatics"/>
        </authorList>
    </citation>
    <scope>NUCLEOTIDE SEQUENCE [LARGE SCALE GENOMIC DNA]</scope>
    <source>
        <strain evidence="2 3">2789STDY5608837</strain>
    </source>
</reference>
<protein>
    <submittedName>
        <fullName evidence="2">Uncharacterized protein</fullName>
    </submittedName>
</protein>
<evidence type="ECO:0000313" key="2">
    <source>
        <dbReference type="EMBL" id="CUO15026.1"/>
    </source>
</evidence>
<sequence length="164" mass="18382">MKDHNSFFTATGIPSLFLIFSVLCLAVLSLLTLGNSRSELNTARNSMQQTEDYYNACSQASTVINEIQTELTDAYRQATDQKNYLALVGQFCKDHSELTFDEEKQTLLFAESLSDTQQLTVCLKVLYPEKSGDSLIQILQWKTDTTASWTPDTSQSVYKGGTHE</sequence>
<feature type="transmembrane region" description="Helical" evidence="1">
    <location>
        <begin position="12"/>
        <end position="34"/>
    </location>
</feature>
<keyword evidence="1" id="KW-1133">Transmembrane helix</keyword>
<name>A0A174CTU4_9FIRM</name>
<organism evidence="2 3">
    <name type="scientific">Blautia obeum</name>
    <dbReference type="NCBI Taxonomy" id="40520"/>
    <lineage>
        <taxon>Bacteria</taxon>
        <taxon>Bacillati</taxon>
        <taxon>Bacillota</taxon>
        <taxon>Clostridia</taxon>
        <taxon>Lachnospirales</taxon>
        <taxon>Lachnospiraceae</taxon>
        <taxon>Blautia</taxon>
    </lineage>
</organism>
<dbReference type="EMBL" id="CYZD01000006">
    <property type="protein sequence ID" value="CUO15026.1"/>
    <property type="molecule type" value="Genomic_DNA"/>
</dbReference>
<evidence type="ECO:0000256" key="1">
    <source>
        <dbReference type="SAM" id="Phobius"/>
    </source>
</evidence>
<dbReference type="AlphaFoldDB" id="A0A174CTU4"/>
<keyword evidence="1" id="KW-0812">Transmembrane</keyword>
<keyword evidence="1" id="KW-0472">Membrane</keyword>
<evidence type="ECO:0000313" key="3">
    <source>
        <dbReference type="Proteomes" id="UP000095409"/>
    </source>
</evidence>
<gene>
    <name evidence="2" type="ORF">ERS852394_01574</name>
</gene>
<dbReference type="RefSeq" id="WP_005426484.1">
    <property type="nucleotide sequence ID" value="NZ_CYZD01000006.1"/>
</dbReference>